<dbReference type="Gene3D" id="3.90.1320.10">
    <property type="entry name" value="Outer-capsid protein sigma 3, large lobe"/>
    <property type="match status" value="1"/>
</dbReference>
<feature type="signal peptide" evidence="1">
    <location>
        <begin position="1"/>
        <end position="22"/>
    </location>
</feature>
<feature type="chain" id="PRO_5035814723" description="Neprosin PEP catalytic domain-containing protein" evidence="1">
    <location>
        <begin position="23"/>
        <end position="305"/>
    </location>
</feature>
<dbReference type="InterPro" id="IPR004314">
    <property type="entry name" value="Neprosin"/>
</dbReference>
<organism evidence="3 4">
    <name type="scientific">Panicum virgatum</name>
    <name type="common">Blackwell switchgrass</name>
    <dbReference type="NCBI Taxonomy" id="38727"/>
    <lineage>
        <taxon>Eukaryota</taxon>
        <taxon>Viridiplantae</taxon>
        <taxon>Streptophyta</taxon>
        <taxon>Embryophyta</taxon>
        <taxon>Tracheophyta</taxon>
        <taxon>Spermatophyta</taxon>
        <taxon>Magnoliopsida</taxon>
        <taxon>Liliopsida</taxon>
        <taxon>Poales</taxon>
        <taxon>Poaceae</taxon>
        <taxon>PACMAD clade</taxon>
        <taxon>Panicoideae</taxon>
        <taxon>Panicodae</taxon>
        <taxon>Paniceae</taxon>
        <taxon>Panicinae</taxon>
        <taxon>Panicum</taxon>
        <taxon>Panicum sect. Hiantes</taxon>
    </lineage>
</organism>
<dbReference type="InterPro" id="IPR053168">
    <property type="entry name" value="Glutamic_endopeptidase"/>
</dbReference>
<accession>A0A8T0TSH8</accession>
<dbReference type="PANTHER" id="PTHR31589">
    <property type="entry name" value="PROTEIN, PUTATIVE (DUF239)-RELATED-RELATED"/>
    <property type="match status" value="1"/>
</dbReference>
<dbReference type="Proteomes" id="UP000823388">
    <property type="component" value="Chromosome 4K"/>
</dbReference>
<evidence type="ECO:0000259" key="2">
    <source>
        <dbReference type="PROSITE" id="PS52045"/>
    </source>
</evidence>
<dbReference type="Pfam" id="PF03080">
    <property type="entry name" value="Neprosin"/>
    <property type="match status" value="1"/>
</dbReference>
<reference evidence="3" key="1">
    <citation type="submission" date="2020-05" db="EMBL/GenBank/DDBJ databases">
        <title>WGS assembly of Panicum virgatum.</title>
        <authorList>
            <person name="Lovell J.T."/>
            <person name="Jenkins J."/>
            <person name="Shu S."/>
            <person name="Juenger T.E."/>
            <person name="Schmutz J."/>
        </authorList>
    </citation>
    <scope>NUCLEOTIDE SEQUENCE</scope>
    <source>
        <strain evidence="3">AP13</strain>
    </source>
</reference>
<sequence length="305" mass="33214">MPRAMCFLQGLLLLLMLSYQVSKPSWCYDVDAGGLIQRWKKPSTSNISLVTNAVIKPEAIAHVAQYLSNTDKKSVLSGGMATFDVYGFLDLNKNGQLSSAKISVAHDNSPEYNSVLAGWTVNPSVYGDSKTHFFTGWTADSHGSTGCYDLACNGFVPVNNAPITPGDILEPNNGQLKITIKIFKSKDDGDWWLHFGYNNENLRPVGFWPKSLFGSLSDHANLIGWGGFTLSYTGNASPPMGNAQWPGKSSASVRDVKYVDPSGEGYKPAPWPAGLNSWVSHKQCYQVSPFLDDMFYYGGPGGCTV</sequence>
<keyword evidence="1" id="KW-0732">Signal</keyword>
<evidence type="ECO:0000313" key="4">
    <source>
        <dbReference type="Proteomes" id="UP000823388"/>
    </source>
</evidence>
<name>A0A8T0TSH8_PANVG</name>
<protein>
    <recommendedName>
        <fullName evidence="2">Neprosin PEP catalytic domain-containing protein</fullName>
    </recommendedName>
</protein>
<dbReference type="PROSITE" id="PS52045">
    <property type="entry name" value="NEPROSIN_PEP_CD"/>
    <property type="match status" value="1"/>
</dbReference>
<proteinExistence type="predicted"/>
<dbReference type="AlphaFoldDB" id="A0A8T0TSH8"/>
<keyword evidence="4" id="KW-1185">Reference proteome</keyword>
<gene>
    <name evidence="3" type="ORF">PVAP13_4KG212000</name>
</gene>
<evidence type="ECO:0000256" key="1">
    <source>
        <dbReference type="SAM" id="SignalP"/>
    </source>
</evidence>
<dbReference type="EMBL" id="CM029043">
    <property type="protein sequence ID" value="KAG2610809.1"/>
    <property type="molecule type" value="Genomic_DNA"/>
</dbReference>
<comment type="caution">
    <text evidence="3">The sequence shown here is derived from an EMBL/GenBank/DDBJ whole genome shotgun (WGS) entry which is preliminary data.</text>
</comment>
<dbReference type="PANTHER" id="PTHR31589:SF243">
    <property type="entry name" value="OS12G0490566 PROTEIN"/>
    <property type="match status" value="1"/>
</dbReference>
<feature type="domain" description="Neprosin PEP catalytic" evidence="2">
    <location>
        <begin position="54"/>
        <end position="304"/>
    </location>
</feature>
<evidence type="ECO:0000313" key="3">
    <source>
        <dbReference type="EMBL" id="KAG2610809.1"/>
    </source>
</evidence>